<reference evidence="2" key="2">
    <citation type="submission" date="2019-07" db="EMBL/GenBank/DDBJ databases">
        <authorList>
            <person name="Yang Y."/>
            <person name="Bocs S."/>
            <person name="Baudouin L."/>
        </authorList>
    </citation>
    <scope>NUCLEOTIDE SEQUENCE</scope>
    <source>
        <tissue evidence="2">Spear leaf of Hainan Tall coconut</tissue>
    </source>
</reference>
<dbReference type="AlphaFoldDB" id="A0A8K0MUI4"/>
<gene>
    <name evidence="2" type="ORF">COCNU_01G008110</name>
</gene>
<comment type="caution">
    <text evidence="2">The sequence shown here is derived from an EMBL/GenBank/DDBJ whole genome shotgun (WGS) entry which is preliminary data.</text>
</comment>
<reference evidence="2" key="1">
    <citation type="journal article" date="2017" name="Gigascience">
        <title>The genome draft of coconut (Cocos nucifera).</title>
        <authorList>
            <person name="Xiao Y."/>
            <person name="Xu P."/>
            <person name="Fan H."/>
            <person name="Baudouin L."/>
            <person name="Xia W."/>
            <person name="Bocs S."/>
            <person name="Xu J."/>
            <person name="Li Q."/>
            <person name="Guo A."/>
            <person name="Zhou L."/>
            <person name="Li J."/>
            <person name="Wu Y."/>
            <person name="Ma Z."/>
            <person name="Armero A."/>
            <person name="Issali A.E."/>
            <person name="Liu N."/>
            <person name="Peng M."/>
            <person name="Yang Y."/>
        </authorList>
    </citation>
    <scope>NUCLEOTIDE SEQUENCE</scope>
    <source>
        <tissue evidence="2">Spear leaf of Hainan Tall coconut</tissue>
    </source>
</reference>
<evidence type="ECO:0000313" key="2">
    <source>
        <dbReference type="EMBL" id="KAG1326877.1"/>
    </source>
</evidence>
<organism evidence="2 3">
    <name type="scientific">Cocos nucifera</name>
    <name type="common">Coconut palm</name>
    <dbReference type="NCBI Taxonomy" id="13894"/>
    <lineage>
        <taxon>Eukaryota</taxon>
        <taxon>Viridiplantae</taxon>
        <taxon>Streptophyta</taxon>
        <taxon>Embryophyta</taxon>
        <taxon>Tracheophyta</taxon>
        <taxon>Spermatophyta</taxon>
        <taxon>Magnoliopsida</taxon>
        <taxon>Liliopsida</taxon>
        <taxon>Arecaceae</taxon>
        <taxon>Arecoideae</taxon>
        <taxon>Cocoseae</taxon>
        <taxon>Attaleinae</taxon>
        <taxon>Cocos</taxon>
    </lineage>
</organism>
<keyword evidence="3" id="KW-1185">Reference proteome</keyword>
<dbReference type="Proteomes" id="UP000797356">
    <property type="component" value="Chromosome 1"/>
</dbReference>
<proteinExistence type="predicted"/>
<protein>
    <submittedName>
        <fullName evidence="2">Uncharacterized protein</fullName>
    </submittedName>
</protein>
<evidence type="ECO:0000256" key="1">
    <source>
        <dbReference type="SAM" id="MobiDB-lite"/>
    </source>
</evidence>
<feature type="region of interest" description="Disordered" evidence="1">
    <location>
        <begin position="56"/>
        <end position="77"/>
    </location>
</feature>
<name>A0A8K0MUI4_COCNU</name>
<evidence type="ECO:0000313" key="3">
    <source>
        <dbReference type="Proteomes" id="UP000797356"/>
    </source>
</evidence>
<dbReference type="EMBL" id="CM017872">
    <property type="protein sequence ID" value="KAG1326877.1"/>
    <property type="molecule type" value="Genomic_DNA"/>
</dbReference>
<accession>A0A8K0MUI4</accession>
<sequence>MRWCPGWNFYQDMMRLSYITKDWTCARSGIGPKDDAPVVGDADDGGFHGVWRIEIGDHGERSSGIGEGRSHGEKKKQ</sequence>